<dbReference type="Proteomes" id="UP001383192">
    <property type="component" value="Unassembled WGS sequence"/>
</dbReference>
<evidence type="ECO:0000256" key="9">
    <source>
        <dbReference type="ARBA" id="ARBA00023264"/>
    </source>
</evidence>
<evidence type="ECO:0000313" key="13">
    <source>
        <dbReference type="Proteomes" id="UP001383192"/>
    </source>
</evidence>
<evidence type="ECO:0000256" key="8">
    <source>
        <dbReference type="ARBA" id="ARBA00023239"/>
    </source>
</evidence>
<dbReference type="EC" id="4.1.1.65" evidence="3"/>
<dbReference type="GO" id="GO:0046474">
    <property type="term" value="P:glycerophospholipid biosynthetic process"/>
    <property type="evidence" value="ECO:0007669"/>
    <property type="project" value="UniProtKB-ARBA"/>
</dbReference>
<comment type="pathway">
    <text evidence="2">Lipid metabolism.</text>
</comment>
<evidence type="ECO:0000256" key="4">
    <source>
        <dbReference type="ARBA" id="ARBA00022516"/>
    </source>
</evidence>
<keyword evidence="10" id="KW-0670">Pyruvate</keyword>
<evidence type="ECO:0000256" key="1">
    <source>
        <dbReference type="ARBA" id="ARBA00001928"/>
    </source>
</evidence>
<evidence type="ECO:0000256" key="5">
    <source>
        <dbReference type="ARBA" id="ARBA00022793"/>
    </source>
</evidence>
<keyword evidence="5" id="KW-0210">Decarboxylase</keyword>
<dbReference type="AlphaFoldDB" id="A0AAW0EA45"/>
<dbReference type="PANTHER" id="PTHR10067:SF17">
    <property type="entry name" value="PHOSPHATIDYLSERINE DECARBOXYLASE PROENZYME 2"/>
    <property type="match status" value="1"/>
</dbReference>
<keyword evidence="4" id="KW-0444">Lipid biosynthesis</keyword>
<evidence type="ECO:0000313" key="12">
    <source>
        <dbReference type="EMBL" id="KAK7060844.1"/>
    </source>
</evidence>
<dbReference type="InterPro" id="IPR003817">
    <property type="entry name" value="PS_Dcarbxylase"/>
</dbReference>
<evidence type="ECO:0000256" key="10">
    <source>
        <dbReference type="ARBA" id="ARBA00023317"/>
    </source>
</evidence>
<comment type="pathway">
    <text evidence="11">Phospholipid metabolism; phosphatidylethanolamine biosynthesis.</text>
</comment>
<keyword evidence="9" id="KW-1208">Phospholipid metabolism</keyword>
<sequence length="431" mass="47696">MALCTIPGLAWPASLKEALIHPTRHRASRDEQRSNEPPIMVTALKAEDVADKPLEKIEPGGLPDVEPGQLAKALEELVERSASDWDVSHTTHAHPMTLYRIPWLDKLVPGLEKLAAKYHIGNFVVVRDTGALIFESMPIYARIGMHLLFYGDMQIDILKNKTVGRLLKDVSVKQGKIYDSPKSIQSIPSFIATYAIRLDELLEPNFQAYKCFNDFFFRKLKPGARPVQNAEDPRGICSAADCRLVVYQTVDLSRKFWVKGANFDIPHLLQVPSDSPLAKEFDGGSVAIFRLAPQDYHRFHSPIDGTVGDITNIDGQYYTVNPQAINQDFDVLTSNVRSVLYLTHTATKKRVAFVAVGALLVGSVRWTKGAEKGQTVQRGEELGYFAYGGSTVVMVLSKGCIVFDEDLVKNSDKALETLVKVGSSIGKTPPS</sequence>
<dbReference type="InterPro" id="IPR033177">
    <property type="entry name" value="PSD-B"/>
</dbReference>
<protein>
    <recommendedName>
        <fullName evidence="3">phosphatidylserine decarboxylase</fullName>
        <ecNumber evidence="3">4.1.1.65</ecNumber>
    </recommendedName>
</protein>
<dbReference type="Pfam" id="PF02666">
    <property type="entry name" value="PS_Dcarbxylase"/>
    <property type="match status" value="1"/>
</dbReference>
<evidence type="ECO:0000256" key="7">
    <source>
        <dbReference type="ARBA" id="ARBA00023209"/>
    </source>
</evidence>
<reference evidence="12 13" key="1">
    <citation type="submission" date="2024-01" db="EMBL/GenBank/DDBJ databases">
        <title>A draft genome for a cacao thread blight-causing isolate of Paramarasmius palmivorus.</title>
        <authorList>
            <person name="Baruah I.K."/>
            <person name="Bukari Y."/>
            <person name="Amoako-Attah I."/>
            <person name="Meinhardt L.W."/>
            <person name="Bailey B.A."/>
            <person name="Cohen S.P."/>
        </authorList>
    </citation>
    <scope>NUCLEOTIDE SEQUENCE [LARGE SCALE GENOMIC DNA]</scope>
    <source>
        <strain evidence="12 13">GH-12</strain>
    </source>
</reference>
<keyword evidence="7" id="KW-0594">Phospholipid biosynthesis</keyword>
<keyword evidence="13" id="KW-1185">Reference proteome</keyword>
<evidence type="ECO:0000256" key="6">
    <source>
        <dbReference type="ARBA" id="ARBA00023098"/>
    </source>
</evidence>
<dbReference type="NCBIfam" id="TIGR00163">
    <property type="entry name" value="PS_decarb"/>
    <property type="match status" value="1"/>
</dbReference>
<gene>
    <name evidence="12" type="ORF">VNI00_000577</name>
</gene>
<comment type="caution">
    <text evidence="12">The sequence shown here is derived from an EMBL/GenBank/DDBJ whole genome shotgun (WGS) entry which is preliminary data.</text>
</comment>
<organism evidence="12 13">
    <name type="scientific">Paramarasmius palmivorus</name>
    <dbReference type="NCBI Taxonomy" id="297713"/>
    <lineage>
        <taxon>Eukaryota</taxon>
        <taxon>Fungi</taxon>
        <taxon>Dikarya</taxon>
        <taxon>Basidiomycota</taxon>
        <taxon>Agaricomycotina</taxon>
        <taxon>Agaricomycetes</taxon>
        <taxon>Agaricomycetidae</taxon>
        <taxon>Agaricales</taxon>
        <taxon>Marasmiineae</taxon>
        <taxon>Marasmiaceae</taxon>
        <taxon>Paramarasmius</taxon>
    </lineage>
</organism>
<dbReference type="GO" id="GO:0004609">
    <property type="term" value="F:phosphatidylserine decarboxylase activity"/>
    <property type="evidence" value="ECO:0007669"/>
    <property type="project" value="UniProtKB-EC"/>
</dbReference>
<proteinExistence type="predicted"/>
<evidence type="ECO:0000256" key="2">
    <source>
        <dbReference type="ARBA" id="ARBA00005189"/>
    </source>
</evidence>
<evidence type="ECO:0000256" key="3">
    <source>
        <dbReference type="ARBA" id="ARBA00012243"/>
    </source>
</evidence>
<dbReference type="PANTHER" id="PTHR10067">
    <property type="entry name" value="PHOSPHATIDYLSERINE DECARBOXYLASE"/>
    <property type="match status" value="1"/>
</dbReference>
<comment type="cofactor">
    <cofactor evidence="1">
        <name>pyruvate</name>
        <dbReference type="ChEBI" id="CHEBI:15361"/>
    </cofactor>
</comment>
<dbReference type="EMBL" id="JAYKXP010000002">
    <property type="protein sequence ID" value="KAK7060844.1"/>
    <property type="molecule type" value="Genomic_DNA"/>
</dbReference>
<evidence type="ECO:0000256" key="11">
    <source>
        <dbReference type="ARBA" id="ARBA00024326"/>
    </source>
</evidence>
<keyword evidence="8" id="KW-0456">Lyase</keyword>
<accession>A0AAW0EA45</accession>
<name>A0AAW0EA45_9AGAR</name>
<keyword evidence="6" id="KW-0443">Lipid metabolism</keyword>